<keyword evidence="1" id="KW-0690">Ribosome biogenesis</keyword>
<reference evidence="9 10" key="1">
    <citation type="submission" date="2015-05" db="EMBL/GenBank/DDBJ databases">
        <title>Genome sequencing project for genomic taxonomy and phylogenomics of Bacillus-like bacteria.</title>
        <authorList>
            <person name="Liu B."/>
            <person name="Wang J."/>
            <person name="Zhu Y."/>
            <person name="Liu G."/>
            <person name="Chen Q."/>
            <person name="Chen Z."/>
            <person name="Lan J."/>
            <person name="Che J."/>
            <person name="Ge C."/>
            <person name="Shi H."/>
            <person name="Pan Z."/>
            <person name="Liu X."/>
        </authorList>
    </citation>
    <scope>NUCLEOTIDE SEQUENCE [LARGE SCALE GENOMIC DNA]</scope>
    <source>
        <strain evidence="9 10">DSM 9885</strain>
    </source>
</reference>
<dbReference type="Proteomes" id="UP000319498">
    <property type="component" value="Unassembled WGS sequence"/>
</dbReference>
<proteinExistence type="inferred from homology"/>
<dbReference type="PANTHER" id="PTHR39178:SF1">
    <property type="entry name" value="RIBOSOMAL-PROCESSING CYSTEINE PROTEASE PRP"/>
    <property type="match status" value="1"/>
</dbReference>
<protein>
    <recommendedName>
        <fullName evidence="6">Ribosomal processing cysteine protease Prp</fullName>
    </recommendedName>
</protein>
<dbReference type="CDD" id="cd16332">
    <property type="entry name" value="Prp-like"/>
    <property type="match status" value="1"/>
</dbReference>
<evidence type="ECO:0000313" key="11">
    <source>
        <dbReference type="Proteomes" id="UP000197781"/>
    </source>
</evidence>
<dbReference type="AlphaFoldDB" id="A0A0H0SK83"/>
<dbReference type="KEGG" id="bfm:BP422_04410"/>
<dbReference type="PANTHER" id="PTHR39178">
    <property type="entry name" value="HYPOTHETICAL RIBOSOME-ASSOCIATED PROTEIN"/>
    <property type="match status" value="1"/>
</dbReference>
<evidence type="ECO:0000256" key="3">
    <source>
        <dbReference type="ARBA" id="ARBA00022801"/>
    </source>
</evidence>
<dbReference type="Proteomes" id="UP000197781">
    <property type="component" value="Chromosome"/>
</dbReference>
<evidence type="ECO:0000313" key="8">
    <source>
        <dbReference type="EMBL" id="GED58780.1"/>
    </source>
</evidence>
<sequence length="116" mass="12214">MIEVIVSRAQHGIHEISISGHANAGAYGADIVCSAVSGISFGILNAIQPLTGITPDVAVAQEGGGFLKWSLSSSDDETAREKQQLLAESMVIALLSVEANYGKYVKVNDRKWQGGV</sequence>
<name>A0A0H0SK83_9BACL</name>
<comment type="similarity">
    <text evidence="5">Belongs to the Prp family.</text>
</comment>
<dbReference type="Proteomes" id="UP000035218">
    <property type="component" value="Unassembled WGS sequence"/>
</dbReference>
<dbReference type="SUPFAM" id="SSF118010">
    <property type="entry name" value="TM1457-like"/>
    <property type="match status" value="1"/>
</dbReference>
<evidence type="ECO:0000256" key="5">
    <source>
        <dbReference type="ARBA" id="ARBA00044503"/>
    </source>
</evidence>
<evidence type="ECO:0000256" key="4">
    <source>
        <dbReference type="ARBA" id="ARBA00022807"/>
    </source>
</evidence>
<keyword evidence="4" id="KW-0788">Thiol protease</keyword>
<dbReference type="InterPro" id="IPR036764">
    <property type="entry name" value="Peptidase_Prp_sf"/>
</dbReference>
<dbReference type="GO" id="GO:0042254">
    <property type="term" value="P:ribosome biogenesis"/>
    <property type="evidence" value="ECO:0007669"/>
    <property type="project" value="UniProtKB-KW"/>
</dbReference>
<evidence type="ECO:0000313" key="10">
    <source>
        <dbReference type="Proteomes" id="UP000035218"/>
    </source>
</evidence>
<evidence type="ECO:0000313" key="12">
    <source>
        <dbReference type="Proteomes" id="UP000319498"/>
    </source>
</evidence>
<dbReference type="GO" id="GO:0005840">
    <property type="term" value="C:ribosome"/>
    <property type="evidence" value="ECO:0007669"/>
    <property type="project" value="UniProtKB-KW"/>
</dbReference>
<dbReference type="InterPro" id="IPR007422">
    <property type="entry name" value="Peptidase_Prp"/>
</dbReference>
<evidence type="ECO:0000313" key="9">
    <source>
        <dbReference type="EMBL" id="KLH97231.1"/>
    </source>
</evidence>
<keyword evidence="9" id="KW-0689">Ribosomal protein</keyword>
<dbReference type="OrthoDB" id="48998at2"/>
<keyword evidence="12" id="KW-1185">Reference proteome</keyword>
<dbReference type="GeneID" id="87587723"/>
<dbReference type="RefSeq" id="WP_012685564.1">
    <property type="nucleotide sequence ID" value="NZ_BAAFVL010000002.1"/>
</dbReference>
<evidence type="ECO:0000256" key="6">
    <source>
        <dbReference type="ARBA" id="ARBA00044538"/>
    </source>
</evidence>
<keyword evidence="3" id="KW-0378">Hydrolase</keyword>
<evidence type="ECO:0000256" key="1">
    <source>
        <dbReference type="ARBA" id="ARBA00022517"/>
    </source>
</evidence>
<dbReference type="Pfam" id="PF04327">
    <property type="entry name" value="Peptidase_Prp"/>
    <property type="match status" value="1"/>
</dbReference>
<dbReference type="EMBL" id="BJOL01000016">
    <property type="protein sequence ID" value="GED58780.1"/>
    <property type="molecule type" value="Genomic_DNA"/>
</dbReference>
<evidence type="ECO:0000256" key="2">
    <source>
        <dbReference type="ARBA" id="ARBA00022670"/>
    </source>
</evidence>
<dbReference type="GO" id="GO:0008234">
    <property type="term" value="F:cysteine-type peptidase activity"/>
    <property type="evidence" value="ECO:0007669"/>
    <property type="project" value="UniProtKB-KW"/>
</dbReference>
<reference evidence="8 12" key="3">
    <citation type="submission" date="2019-06" db="EMBL/GenBank/DDBJ databases">
        <title>Whole genome shotgun sequence of Brevibacillus formosus NBRC 15716.</title>
        <authorList>
            <person name="Hosoyama A."/>
            <person name="Uohara A."/>
            <person name="Ohji S."/>
            <person name="Ichikawa N."/>
        </authorList>
    </citation>
    <scope>NUCLEOTIDE SEQUENCE [LARGE SCALE GENOMIC DNA]</scope>
    <source>
        <strain evidence="8 12">NBRC 15716</strain>
    </source>
</reference>
<organism evidence="7 11">
    <name type="scientific">Brevibacillus formosus</name>
    <dbReference type="NCBI Taxonomy" id="54913"/>
    <lineage>
        <taxon>Bacteria</taxon>
        <taxon>Bacillati</taxon>
        <taxon>Bacillota</taxon>
        <taxon>Bacilli</taxon>
        <taxon>Bacillales</taxon>
        <taxon>Paenibacillaceae</taxon>
        <taxon>Brevibacillus</taxon>
    </lineage>
</organism>
<reference evidence="7 11" key="2">
    <citation type="submission" date="2016-11" db="EMBL/GenBank/DDBJ databases">
        <authorList>
            <person name="Jaros S."/>
            <person name="Januszkiewicz K."/>
            <person name="Wedrychowicz H."/>
        </authorList>
    </citation>
    <scope>NUCLEOTIDE SEQUENCE [LARGE SCALE GENOMIC DNA]</scope>
    <source>
        <strain evidence="7 11">NF2</strain>
    </source>
</reference>
<evidence type="ECO:0000313" key="7">
    <source>
        <dbReference type="EMBL" id="ASJ52863.1"/>
    </source>
</evidence>
<keyword evidence="2" id="KW-0645">Protease</keyword>
<dbReference type="GO" id="GO:0006508">
    <property type="term" value="P:proteolysis"/>
    <property type="evidence" value="ECO:0007669"/>
    <property type="project" value="UniProtKB-KW"/>
</dbReference>
<dbReference type="EMBL" id="CP018145">
    <property type="protein sequence ID" value="ASJ52863.1"/>
    <property type="molecule type" value="Genomic_DNA"/>
</dbReference>
<keyword evidence="9" id="KW-0687">Ribonucleoprotein</keyword>
<accession>A0A0H0SK83</accession>
<gene>
    <name evidence="9" type="ORF">AA984_21990</name>
    <name evidence="8" type="ORF">BFO01nite_29120</name>
    <name evidence="7" type="ORF">BP422_04410</name>
</gene>
<dbReference type="Gene3D" id="3.30.70.1490">
    <property type="entry name" value="Cysteine protease Prp"/>
    <property type="match status" value="1"/>
</dbReference>
<dbReference type="EMBL" id="LDCN01000007">
    <property type="protein sequence ID" value="KLH97231.1"/>
    <property type="molecule type" value="Genomic_DNA"/>
</dbReference>